<evidence type="ECO:0000256" key="4">
    <source>
        <dbReference type="ARBA" id="ARBA00022989"/>
    </source>
</evidence>
<dbReference type="GO" id="GO:0016787">
    <property type="term" value="F:hydrolase activity"/>
    <property type="evidence" value="ECO:0007669"/>
    <property type="project" value="UniProtKB-KW"/>
</dbReference>
<dbReference type="SMART" id="SM00244">
    <property type="entry name" value="PHB"/>
    <property type="match status" value="1"/>
</dbReference>
<accession>A0A0B6S3C9</accession>
<dbReference type="Pfam" id="PF01145">
    <property type="entry name" value="Band_7"/>
    <property type="match status" value="1"/>
</dbReference>
<keyword evidence="5" id="KW-0472">Membrane</keyword>
<dbReference type="InterPro" id="IPR010200">
    <property type="entry name" value="HflC"/>
</dbReference>
<organism evidence="8 9">
    <name type="scientific">Burkholderia plantarii</name>
    <dbReference type="NCBI Taxonomy" id="41899"/>
    <lineage>
        <taxon>Bacteria</taxon>
        <taxon>Pseudomonadati</taxon>
        <taxon>Pseudomonadota</taxon>
        <taxon>Betaproteobacteria</taxon>
        <taxon>Burkholderiales</taxon>
        <taxon>Burkholderiaceae</taxon>
        <taxon>Burkholderia</taxon>
    </lineage>
</organism>
<keyword evidence="4" id="KW-1133">Transmembrane helix</keyword>
<dbReference type="InterPro" id="IPR036013">
    <property type="entry name" value="Band_7/SPFH_dom_sf"/>
</dbReference>
<evidence type="ECO:0000256" key="2">
    <source>
        <dbReference type="ARBA" id="ARBA00007862"/>
    </source>
</evidence>
<dbReference type="KEGG" id="bgp:BGL_1c22320"/>
<keyword evidence="9" id="KW-1185">Reference proteome</keyword>
<dbReference type="PIRSF" id="PIRSF005651">
    <property type="entry name" value="HflC"/>
    <property type="match status" value="1"/>
</dbReference>
<reference evidence="9" key="1">
    <citation type="submission" date="2011-03" db="EMBL/GenBank/DDBJ databases">
        <authorList>
            <person name="Voget S."/>
            <person name="Streit W.R."/>
            <person name="Jaeger K.E."/>
            <person name="Daniel R."/>
        </authorList>
    </citation>
    <scope>NUCLEOTIDE SEQUENCE [LARGE SCALE GENOMIC DNA]</scope>
    <source>
        <strain evidence="9">PG1</strain>
    </source>
</reference>
<keyword evidence="8" id="KW-0378">Hydrolase</keyword>
<sequence>MNRIVALVIALVIVAFVASSTVFVVDPSHAAIVSARGDGEPTVFGPGLHAKLPPPLQTAVLVDTRIQTLDWADPQSCTTSDKQDVLVSPAVRYRIADPLKYYGKTDGGVRDAVDPLLTSLKGALAQSFASRTLAAAIGAQQAIADYAKRTLQAAATPYGVEIVDVALLRIDLPAAATEAAYRRMTVAERERADTERAEGAAAAERIKAEAARQQQQILADAYQSAQSIKGEGDAKAAQIAGDAFGRDPQFYQFYASLQAYRNTFHANDVIVVDPDSEFFRFMRGPMGGTAAAPAPAPRKH</sequence>
<dbReference type="EMBL" id="CP002580">
    <property type="protein sequence ID" value="AJK46736.1"/>
    <property type="molecule type" value="Genomic_DNA"/>
</dbReference>
<feature type="domain" description="Band 7" evidence="7">
    <location>
        <begin position="20"/>
        <end position="184"/>
    </location>
</feature>
<dbReference type="GO" id="GO:0016020">
    <property type="term" value="C:membrane"/>
    <property type="evidence" value="ECO:0007669"/>
    <property type="project" value="UniProtKB-SubCell"/>
</dbReference>
<gene>
    <name evidence="8" type="primary">hflC</name>
    <name evidence="8" type="ORF">BGL_1c22320</name>
</gene>
<name>A0A0B6S3C9_BURPL</name>
<dbReference type="HOGENOM" id="CLU_059167_3_0_4"/>
<protein>
    <recommendedName>
        <fullName evidence="6">Protein HflC</fullName>
    </recommendedName>
</protein>
<evidence type="ECO:0000256" key="3">
    <source>
        <dbReference type="ARBA" id="ARBA00022692"/>
    </source>
</evidence>
<evidence type="ECO:0000256" key="5">
    <source>
        <dbReference type="ARBA" id="ARBA00023136"/>
    </source>
</evidence>
<keyword evidence="3" id="KW-0812">Transmembrane</keyword>
<evidence type="ECO:0000256" key="1">
    <source>
        <dbReference type="ARBA" id="ARBA00004167"/>
    </source>
</evidence>
<dbReference type="AlphaFoldDB" id="A0A0B6S3C9"/>
<evidence type="ECO:0000313" key="9">
    <source>
        <dbReference type="Proteomes" id="UP000031838"/>
    </source>
</evidence>
<comment type="function">
    <text evidence="6">HflC and HflK could regulate a protease.</text>
</comment>
<dbReference type="PANTHER" id="PTHR42911">
    <property type="entry name" value="MODULATOR OF FTSH PROTEASE HFLC"/>
    <property type="match status" value="1"/>
</dbReference>
<dbReference type="InterPro" id="IPR001107">
    <property type="entry name" value="Band_7"/>
</dbReference>
<comment type="subcellular location">
    <subcellularLocation>
        <location evidence="1">Membrane</location>
        <topology evidence="1">Single-pass membrane protein</topology>
    </subcellularLocation>
</comment>
<comment type="similarity">
    <text evidence="2 6">Belongs to the band 7/mec-2 family. HflC subfamily.</text>
</comment>
<dbReference type="Proteomes" id="UP000031838">
    <property type="component" value="Chromosome 1"/>
</dbReference>
<reference evidence="8 9" key="2">
    <citation type="journal article" date="2016" name="Appl. Microbiol. Biotechnol.">
        <title>Mutations improving production and secretion of extracellular lipase by Burkholderia glumae PG1.</title>
        <authorList>
            <person name="Knapp A."/>
            <person name="Voget S."/>
            <person name="Gao R."/>
            <person name="Zaburannyi N."/>
            <person name="Krysciak D."/>
            <person name="Breuer M."/>
            <person name="Hauer B."/>
            <person name="Streit W.R."/>
            <person name="Muller R."/>
            <person name="Daniel R."/>
            <person name="Jaeger K.E."/>
        </authorList>
    </citation>
    <scope>NUCLEOTIDE SEQUENCE [LARGE SCALE GENOMIC DNA]</scope>
    <source>
        <strain evidence="8 9">PG1</strain>
    </source>
</reference>
<dbReference type="RefSeq" id="WP_042625176.1">
    <property type="nucleotide sequence ID" value="NZ_CP002580.1"/>
</dbReference>
<evidence type="ECO:0000259" key="7">
    <source>
        <dbReference type="SMART" id="SM00244"/>
    </source>
</evidence>
<proteinExistence type="inferred from homology"/>
<dbReference type="SUPFAM" id="SSF117892">
    <property type="entry name" value="Band 7/SPFH domain"/>
    <property type="match status" value="1"/>
</dbReference>
<evidence type="ECO:0000256" key="6">
    <source>
        <dbReference type="PIRNR" id="PIRNR005651"/>
    </source>
</evidence>
<dbReference type="CDD" id="cd03405">
    <property type="entry name" value="SPFH_HflC"/>
    <property type="match status" value="1"/>
</dbReference>
<evidence type="ECO:0000313" key="8">
    <source>
        <dbReference type="EMBL" id="AJK46736.1"/>
    </source>
</evidence>
<dbReference type="PANTHER" id="PTHR42911:SF1">
    <property type="entry name" value="MODULATOR OF FTSH PROTEASE HFLC"/>
    <property type="match status" value="1"/>
</dbReference>
<dbReference type="Gene3D" id="3.30.479.30">
    <property type="entry name" value="Band 7 domain"/>
    <property type="match status" value="1"/>
</dbReference>